<evidence type="ECO:0000313" key="2">
    <source>
        <dbReference type="EMBL" id="KLU26761.1"/>
    </source>
</evidence>
<dbReference type="InterPro" id="IPR036465">
    <property type="entry name" value="vWFA_dom_sf"/>
</dbReference>
<dbReference type="PATRIC" id="fig|908627.4.peg.1842"/>
<dbReference type="InterPro" id="IPR002881">
    <property type="entry name" value="DUF58"/>
</dbReference>
<dbReference type="PANTHER" id="PTHR33608:SF6">
    <property type="entry name" value="BLL2464 PROTEIN"/>
    <property type="match status" value="1"/>
</dbReference>
<dbReference type="EMBL" id="AEJF01000062">
    <property type="protein sequence ID" value="KLU26761.1"/>
    <property type="molecule type" value="Genomic_DNA"/>
</dbReference>
<comment type="caution">
    <text evidence="2">The sequence shown here is derived from an EMBL/GenBank/DDBJ whole genome shotgun (WGS) entry which is preliminary data.</text>
</comment>
<dbReference type="PANTHER" id="PTHR33608">
    <property type="entry name" value="BLL2464 PROTEIN"/>
    <property type="match status" value="1"/>
</dbReference>
<reference evidence="2 3" key="1">
    <citation type="journal article" date="2015" name="Genome Announc.">
        <title>Draft Genome Sequence of Burkholderia sp. Strain PML1(12), an Ectomycorrhizosphere-Inhabiting Bacterium with Effective Mineral-Weathering Ability.</title>
        <authorList>
            <person name="Uroz S."/>
            <person name="Oger P."/>
        </authorList>
    </citation>
    <scope>NUCLEOTIDE SEQUENCE [LARGE SCALE GENOMIC DNA]</scope>
    <source>
        <strain evidence="3">PML1(12)</strain>
    </source>
</reference>
<accession>A0A0J1D291</accession>
<name>A0A0J1D291_9BURK</name>
<keyword evidence="3" id="KW-1185">Reference proteome</keyword>
<proteinExistence type="predicted"/>
<protein>
    <submittedName>
        <fullName evidence="2">MxaS</fullName>
    </submittedName>
</protein>
<dbReference type="RefSeq" id="WP_047846137.1">
    <property type="nucleotide sequence ID" value="NZ_AEJF01000062.1"/>
</dbReference>
<dbReference type="AlphaFoldDB" id="A0A0J1D291"/>
<evidence type="ECO:0000259" key="1">
    <source>
        <dbReference type="Pfam" id="PF01882"/>
    </source>
</evidence>
<dbReference type="Pfam" id="PF01882">
    <property type="entry name" value="DUF58"/>
    <property type="match status" value="1"/>
</dbReference>
<gene>
    <name evidence="2" type="ORF">EOS_08340</name>
</gene>
<dbReference type="SUPFAM" id="SSF53300">
    <property type="entry name" value="vWA-like"/>
    <property type="match status" value="1"/>
</dbReference>
<dbReference type="Proteomes" id="UP000035963">
    <property type="component" value="Unassembled WGS sequence"/>
</dbReference>
<feature type="domain" description="DUF58" evidence="1">
    <location>
        <begin position="50"/>
        <end position="255"/>
    </location>
</feature>
<organism evidence="2 3">
    <name type="scientific">Caballeronia mineralivorans PML1(12)</name>
    <dbReference type="NCBI Taxonomy" id="908627"/>
    <lineage>
        <taxon>Bacteria</taxon>
        <taxon>Pseudomonadati</taxon>
        <taxon>Pseudomonadota</taxon>
        <taxon>Betaproteobacteria</taxon>
        <taxon>Burkholderiales</taxon>
        <taxon>Burkholderiaceae</taxon>
        <taxon>Caballeronia</taxon>
    </lineage>
</organism>
<sequence>MNVTNVMPEFHYRLPMRAGGSRPGSHPGSSFGAGQAFAMHARLFDHPDPRRVDLRASLRAIPAEWLVRVHLQRVAVPVYVVIDVSASMYFGLLKSKLHVAADFVTALGYSAFRAGDQVGMVAFDNTEREELYSPARYGQGVGDVMAGLLRDCTLTPGVAGGIGGLEQAVAKLAGRQGLIFIVSDFHWPLARLPSVLDTLTHAYVIPMVVWDQAEIEPPAQGSLLAVDDAETGGRRTLWLRGKTRQDWRDAVARRRLEIKSLFDKRGLRPFYVQGTFDAEALSRYFLEAVV</sequence>
<evidence type="ECO:0000313" key="3">
    <source>
        <dbReference type="Proteomes" id="UP000035963"/>
    </source>
</evidence>